<dbReference type="PANTHER" id="PTHR30105">
    <property type="entry name" value="UNCHARACTERIZED YIBQ-RELATED"/>
    <property type="match status" value="1"/>
</dbReference>
<accession>A0A6H1P863</accession>
<reference evidence="1 2" key="1">
    <citation type="submission" date="2020-04" db="EMBL/GenBank/DDBJ databases">
        <title>Genome-Wide Identification of 5-Methylcytosine Sites in Bacterial Genomes By High-Throughput Sequencing of MspJI Restriction Fragments.</title>
        <authorList>
            <person name="Wu V."/>
        </authorList>
    </citation>
    <scope>NUCLEOTIDE SEQUENCE [LARGE SCALE GENOMIC DNA]</scope>
    <source>
        <strain evidence="1 2">S2</strain>
    </source>
</reference>
<dbReference type="InterPro" id="IPR006837">
    <property type="entry name" value="Divergent_DAC"/>
</dbReference>
<reference evidence="1 2" key="2">
    <citation type="submission" date="2020-04" db="EMBL/GenBank/DDBJ databases">
        <authorList>
            <person name="Fomenkov A."/>
            <person name="Anton B.P."/>
            <person name="Roberts R.J."/>
        </authorList>
    </citation>
    <scope>NUCLEOTIDE SEQUENCE [LARGE SCALE GENOMIC DNA]</scope>
    <source>
        <strain evidence="1 2">S2</strain>
    </source>
</reference>
<dbReference type="AlphaFoldDB" id="A0A6H1P863"/>
<dbReference type="PANTHER" id="PTHR30105:SF2">
    <property type="entry name" value="DIVERGENT POLYSACCHARIDE DEACETYLASE SUPERFAMILY"/>
    <property type="match status" value="1"/>
</dbReference>
<dbReference type="Gene3D" id="3.20.20.370">
    <property type="entry name" value="Glycoside hydrolase/deacetylase"/>
    <property type="match status" value="1"/>
</dbReference>
<dbReference type="Pfam" id="PF04748">
    <property type="entry name" value="Polysacc_deac_2"/>
    <property type="match status" value="1"/>
</dbReference>
<evidence type="ECO:0000313" key="1">
    <source>
        <dbReference type="EMBL" id="QIZ09451.1"/>
    </source>
</evidence>
<organism evidence="1 2">
    <name type="scientific">Priestia megaterium</name>
    <name type="common">Bacillus megaterium</name>
    <dbReference type="NCBI Taxonomy" id="1404"/>
    <lineage>
        <taxon>Bacteria</taxon>
        <taxon>Bacillati</taxon>
        <taxon>Bacillota</taxon>
        <taxon>Bacilli</taxon>
        <taxon>Bacillales</taxon>
        <taxon>Bacillaceae</taxon>
        <taxon>Priestia</taxon>
    </lineage>
</organism>
<dbReference type="SUPFAM" id="SSF88713">
    <property type="entry name" value="Glycoside hydrolase/deacetylase"/>
    <property type="match status" value="1"/>
</dbReference>
<proteinExistence type="predicted"/>
<evidence type="ECO:0000313" key="2">
    <source>
        <dbReference type="Proteomes" id="UP000501868"/>
    </source>
</evidence>
<dbReference type="GO" id="GO:0005975">
    <property type="term" value="P:carbohydrate metabolic process"/>
    <property type="evidence" value="ECO:0007669"/>
    <property type="project" value="InterPro"/>
</dbReference>
<dbReference type="CDD" id="cd10936">
    <property type="entry name" value="CE4_DAC2"/>
    <property type="match status" value="1"/>
</dbReference>
<name>A0A6H1P863_PRIMG</name>
<gene>
    <name evidence="1" type="ORF">HFZ78_24540</name>
</gene>
<dbReference type="Proteomes" id="UP000501868">
    <property type="component" value="Chromosome"/>
</dbReference>
<sequence>MKKFIYMLIPFMVFTFQQPTSAEKNGPKELKAAIIIDDFGGGTGGVRDFLEGEIPITAAVMPFTEHSTEHAEWAHKYGIEVMIHLSMEPKRGKRSWLGPRPITNDLSPAEVRQIVEDAIKDVPYAVGINNHMGSLAVENKEIVRAIVEVAKERRLFIIDSATSPNSKFPEIAKELGVPILKRDVFLDDISSSAHVRKQMIRLAKVTEIKGTGIAIGHVGITGKVCSIGVFQAMDEFNKRNIKVVPVSKLFSGKLPEKYFIPYKKGR</sequence>
<dbReference type="EMBL" id="CP051128">
    <property type="protein sequence ID" value="QIZ09451.1"/>
    <property type="molecule type" value="Genomic_DNA"/>
</dbReference>
<dbReference type="InterPro" id="IPR011330">
    <property type="entry name" value="Glyco_hydro/deAcase_b/a-brl"/>
</dbReference>
<protein>
    <submittedName>
        <fullName evidence="1">Divergent polysaccharide deacetylase family protein</fullName>
    </submittedName>
</protein>